<dbReference type="RefSeq" id="WP_394845663.1">
    <property type="nucleotide sequence ID" value="NZ_CP089982.1"/>
</dbReference>
<proteinExistence type="predicted"/>
<dbReference type="SUPFAM" id="SSF144052">
    <property type="entry name" value="Thermophilic metalloprotease-like"/>
    <property type="match status" value="1"/>
</dbReference>
<keyword evidence="4" id="KW-1185">Reference proteome</keyword>
<evidence type="ECO:0000313" key="4">
    <source>
        <dbReference type="Proteomes" id="UP001379533"/>
    </source>
</evidence>
<dbReference type="EMBL" id="CP089982">
    <property type="protein sequence ID" value="WXA95054.1"/>
    <property type="molecule type" value="Genomic_DNA"/>
</dbReference>
<evidence type="ECO:0008006" key="5">
    <source>
        <dbReference type="Google" id="ProtNLM"/>
    </source>
</evidence>
<feature type="compositionally biased region" description="Low complexity" evidence="2">
    <location>
        <begin position="11"/>
        <end position="30"/>
    </location>
</feature>
<dbReference type="InterPro" id="IPR058739">
    <property type="entry name" value="NicX"/>
</dbReference>
<evidence type="ECO:0000256" key="1">
    <source>
        <dbReference type="ARBA" id="ARBA00022723"/>
    </source>
</evidence>
<protein>
    <recommendedName>
        <fullName evidence="5">Leucyl aminopeptidase</fullName>
    </recommendedName>
</protein>
<reference evidence="3 4" key="1">
    <citation type="submission" date="2021-12" db="EMBL/GenBank/DDBJ databases">
        <title>Discovery of the Pendulisporaceae a myxobacterial family with distinct sporulation behavior and unique specialized metabolism.</title>
        <authorList>
            <person name="Garcia R."/>
            <person name="Popoff A."/>
            <person name="Bader C.D."/>
            <person name="Loehr J."/>
            <person name="Walesch S."/>
            <person name="Walt C."/>
            <person name="Boldt J."/>
            <person name="Bunk B."/>
            <person name="Haeckl F.J.F.P.J."/>
            <person name="Gunesch A.P."/>
            <person name="Birkelbach J."/>
            <person name="Nuebel U."/>
            <person name="Pietschmann T."/>
            <person name="Bach T."/>
            <person name="Mueller R."/>
        </authorList>
    </citation>
    <scope>NUCLEOTIDE SEQUENCE [LARGE SCALE GENOMIC DNA]</scope>
    <source>
        <strain evidence="3 4">MSr12523</strain>
    </source>
</reference>
<name>A0ABZ2K8T8_9BACT</name>
<accession>A0ABZ2K8T8</accession>
<dbReference type="PANTHER" id="PTHR34448">
    <property type="entry name" value="AMINOPEPTIDASE"/>
    <property type="match status" value="1"/>
</dbReference>
<dbReference type="PANTHER" id="PTHR34448:SF1">
    <property type="entry name" value="BLL6088 PROTEIN"/>
    <property type="match status" value="1"/>
</dbReference>
<evidence type="ECO:0000313" key="3">
    <source>
        <dbReference type="EMBL" id="WXA95054.1"/>
    </source>
</evidence>
<gene>
    <name evidence="3" type="ORF">LZC95_52615</name>
</gene>
<dbReference type="Pfam" id="PF26233">
    <property type="entry name" value="NicX"/>
    <property type="match status" value="1"/>
</dbReference>
<dbReference type="InterPro" id="IPR052170">
    <property type="entry name" value="M29_Exopeptidase"/>
</dbReference>
<evidence type="ECO:0000256" key="2">
    <source>
        <dbReference type="SAM" id="MobiDB-lite"/>
    </source>
</evidence>
<sequence>MADEDPKKRGSSAPPSSRPSRPSEVPPSSRAGAPTPRSTRPPQLSTAFRLSGIDFDLMGAARRILEGALGVVPGERVVVLVDRARRDIGLSLADAARNIGARAAIFSLEEYGDRPMRHIPSSLQEALVDAQASVFLAGFDDGEMALRYELLARVRHLNLRHANMVGISRKSMIGGFSVDPSRILDATRAVRMRLRPESVLRVRSVAGTDLEVRCAPSLRWAEFVGVLRPGRWEHLPSGSLVTSPSSVSGVFVADAAIGTEAGAQVGLLDKTPVRFEIDQGLCRSVHCDNRSLDRHLMDFMRREASLDRVGLAILGTNIGIHAATGEVTSDQNLPGIHLGFGATYPEHTGATWSGRAQITAAASTSDVDLDGVPLVRSGRLLV</sequence>
<organism evidence="3 4">
    <name type="scientific">Pendulispora brunnea</name>
    <dbReference type="NCBI Taxonomy" id="2905690"/>
    <lineage>
        <taxon>Bacteria</taxon>
        <taxon>Pseudomonadati</taxon>
        <taxon>Myxococcota</taxon>
        <taxon>Myxococcia</taxon>
        <taxon>Myxococcales</taxon>
        <taxon>Sorangiineae</taxon>
        <taxon>Pendulisporaceae</taxon>
        <taxon>Pendulispora</taxon>
    </lineage>
</organism>
<feature type="region of interest" description="Disordered" evidence="2">
    <location>
        <begin position="1"/>
        <end position="44"/>
    </location>
</feature>
<dbReference type="Proteomes" id="UP001379533">
    <property type="component" value="Chromosome"/>
</dbReference>
<keyword evidence="1" id="KW-0479">Metal-binding</keyword>